<evidence type="ECO:0000313" key="2">
    <source>
        <dbReference type="EMBL" id="CEO90322.1"/>
    </source>
</evidence>
<dbReference type="AlphaFoldDB" id="A0A0B7MRN6"/>
<dbReference type="Proteomes" id="UP000046155">
    <property type="component" value="Unassembled WGS sequence"/>
</dbReference>
<dbReference type="EMBL" id="CDRZ01000281">
    <property type="protein sequence ID" value="CEO90322.1"/>
    <property type="molecule type" value="Genomic_DNA"/>
</dbReference>
<gene>
    <name evidence="2" type="ORF">SSCH_800013</name>
</gene>
<dbReference type="SUPFAM" id="SSF100950">
    <property type="entry name" value="NagB/RpiA/CoA transferase-like"/>
    <property type="match status" value="1"/>
</dbReference>
<reference evidence="3" key="1">
    <citation type="submission" date="2015-01" db="EMBL/GenBank/DDBJ databases">
        <authorList>
            <person name="Manzoor Shahid"/>
            <person name="Zubair Saima"/>
        </authorList>
    </citation>
    <scope>NUCLEOTIDE SEQUENCE [LARGE SCALE GENOMIC DNA]</scope>
    <source>
        <strain evidence="3">Sp3</strain>
    </source>
</reference>
<evidence type="ECO:0000313" key="3">
    <source>
        <dbReference type="Proteomes" id="UP000046155"/>
    </source>
</evidence>
<keyword evidence="3" id="KW-1185">Reference proteome</keyword>
<feature type="domain" description="LUD" evidence="1">
    <location>
        <begin position="37"/>
        <end position="144"/>
    </location>
</feature>
<dbReference type="PANTHER" id="PTHR43682">
    <property type="entry name" value="LACTATE UTILIZATION PROTEIN C"/>
    <property type="match status" value="1"/>
</dbReference>
<dbReference type="InterPro" id="IPR024185">
    <property type="entry name" value="FTHF_cligase-like_sf"/>
</dbReference>
<protein>
    <recommendedName>
        <fullName evidence="1">LUD domain-containing protein</fullName>
    </recommendedName>
</protein>
<proteinExistence type="predicted"/>
<dbReference type="InterPro" id="IPR003741">
    <property type="entry name" value="LUD_dom"/>
</dbReference>
<dbReference type="OrthoDB" id="9794157at2"/>
<dbReference type="PANTHER" id="PTHR43682:SF1">
    <property type="entry name" value="LACTATE UTILIZATION PROTEIN C"/>
    <property type="match status" value="1"/>
</dbReference>
<dbReference type="Gene3D" id="3.40.50.10420">
    <property type="entry name" value="NagB/RpiA/CoA transferase-like"/>
    <property type="match status" value="1"/>
</dbReference>
<dbReference type="Pfam" id="PF02589">
    <property type="entry name" value="LUD_dom"/>
    <property type="match status" value="1"/>
</dbReference>
<sequence length="155" mass="17389">MKKKFTEALLNLIAVEDAQEITVGSIDIYRKLKNKVPIRILSSNDDITQIKVGLGKAAFGILETGSIVENEIEYFTRVVSMLSDTYIVLLNRKDLLFSLEDAVSMLSRDISTYISFVTGPSRTADIERVLTIGVHGPKKMYILLTEEEFLNRGQS</sequence>
<organism evidence="2 3">
    <name type="scientific">Syntrophaceticus schinkii</name>
    <dbReference type="NCBI Taxonomy" id="499207"/>
    <lineage>
        <taxon>Bacteria</taxon>
        <taxon>Bacillati</taxon>
        <taxon>Bacillota</taxon>
        <taxon>Clostridia</taxon>
        <taxon>Thermoanaerobacterales</taxon>
        <taxon>Thermoanaerobacterales Family III. Incertae Sedis</taxon>
        <taxon>Syntrophaceticus</taxon>
    </lineage>
</organism>
<name>A0A0B7MRN6_9FIRM</name>
<evidence type="ECO:0000259" key="1">
    <source>
        <dbReference type="Pfam" id="PF02589"/>
    </source>
</evidence>
<dbReference type="InterPro" id="IPR037171">
    <property type="entry name" value="NagB/RpiA_transferase-like"/>
</dbReference>
<dbReference type="RefSeq" id="WP_052835705.1">
    <property type="nucleotide sequence ID" value="NZ_CDRZ01000281.1"/>
</dbReference>
<accession>A0A0B7MRN6</accession>